<keyword evidence="1" id="KW-0732">Signal</keyword>
<gene>
    <name evidence="2" type="ORF">BU52_03260</name>
</gene>
<reference evidence="2 3" key="1">
    <citation type="submission" date="2014-02" db="EMBL/GenBank/DDBJ databases">
        <title>The genome announcement of Streptomyces toyocaensis NRRL15009.</title>
        <authorList>
            <person name="Hong H.-J."/>
            <person name="Kwun M.J."/>
        </authorList>
    </citation>
    <scope>NUCLEOTIDE SEQUENCE [LARGE SCALE GENOMIC DNA]</scope>
    <source>
        <strain evidence="2 3">NRRL 15009</strain>
    </source>
</reference>
<accession>A0A081XZV9</accession>
<comment type="caution">
    <text evidence="2">The sequence shown here is derived from an EMBL/GenBank/DDBJ whole genome shotgun (WGS) entry which is preliminary data.</text>
</comment>
<dbReference type="AlphaFoldDB" id="A0A081XZV9"/>
<dbReference type="STRING" id="55952.BU52_03260"/>
<dbReference type="EMBL" id="JFCB01000001">
    <property type="protein sequence ID" value="KES09082.1"/>
    <property type="molecule type" value="Genomic_DNA"/>
</dbReference>
<feature type="chain" id="PRO_5001767073" evidence="1">
    <location>
        <begin position="23"/>
        <end position="279"/>
    </location>
</feature>
<organism evidence="2 3">
    <name type="scientific">Streptomyces toyocaensis</name>
    <dbReference type="NCBI Taxonomy" id="55952"/>
    <lineage>
        <taxon>Bacteria</taxon>
        <taxon>Bacillati</taxon>
        <taxon>Actinomycetota</taxon>
        <taxon>Actinomycetes</taxon>
        <taxon>Kitasatosporales</taxon>
        <taxon>Streptomycetaceae</taxon>
        <taxon>Streptomyces</taxon>
    </lineage>
</organism>
<dbReference type="RefSeq" id="WP_037927384.1">
    <property type="nucleotide sequence ID" value="NZ_JBFADL010000048.1"/>
</dbReference>
<feature type="signal peptide" evidence="1">
    <location>
        <begin position="1"/>
        <end position="22"/>
    </location>
</feature>
<dbReference type="eggNOG" id="ENOG502ZDC1">
    <property type="taxonomic scope" value="Bacteria"/>
</dbReference>
<protein>
    <submittedName>
        <fullName evidence="2">Uncharacterized protein</fullName>
    </submittedName>
</protein>
<dbReference type="OrthoDB" id="5198254at2"/>
<evidence type="ECO:0000313" key="2">
    <source>
        <dbReference type="EMBL" id="KES09082.1"/>
    </source>
</evidence>
<name>A0A081XZV9_STRTO</name>
<evidence type="ECO:0000313" key="3">
    <source>
        <dbReference type="Proteomes" id="UP000028341"/>
    </source>
</evidence>
<keyword evidence="3" id="KW-1185">Reference proteome</keyword>
<dbReference type="Proteomes" id="UP000028341">
    <property type="component" value="Unassembled WGS sequence"/>
</dbReference>
<evidence type="ECO:0000256" key="1">
    <source>
        <dbReference type="SAM" id="SignalP"/>
    </source>
</evidence>
<proteinExistence type="predicted"/>
<sequence length="279" mass="29035">MLLIPCAALLLACVLGQGTAWAASPSDAEKVFCLTGAGRQGVVDAAVALGLAAPGSTGTTIDPTGGGAESLGLEAWQKREQADFRRACAAHVKAVGLAQGAQPSSPASPGFLTWLLPLLVGAALTVGSAEFRSTRERGLADANGIRAASGAFRDTVSSYAAAWSETAVGARPSSTALDAARRQLVTTLRRATAGRGEWGFAAQLVSDLEGPRYRFELTDGWQADRTVGRLKDRVERLGALLGALESDVERIATAVQELTPGPRRRMRRDAPASPSCPVR</sequence>